<gene>
    <name evidence="1" type="ORF">ACFFV7_33380</name>
</gene>
<comment type="caution">
    <text evidence="1">The sequence shown here is derived from an EMBL/GenBank/DDBJ whole genome shotgun (WGS) entry which is preliminary data.</text>
</comment>
<sequence length="169" mass="17659">MRRPAAVFLTFALAAGVGGCGDDTPAPAVTPPPPRERVTAAPVTLACGSSRLKIPAPPPPLARSGTFGRLGSLARRLTVKGVTWHDDDGEQLRAGVVCGVRTAEQFATLVARSTLTAYRGKPALRWTTRGGLRNFMWLESPGTAVYLAATPGLTAQLRQTAAAIRQGAS</sequence>
<dbReference type="Proteomes" id="UP001589647">
    <property type="component" value="Unassembled WGS sequence"/>
</dbReference>
<dbReference type="EMBL" id="JBHMEI010000035">
    <property type="protein sequence ID" value="MFB9206126.1"/>
    <property type="molecule type" value="Genomic_DNA"/>
</dbReference>
<dbReference type="RefSeq" id="WP_189652905.1">
    <property type="nucleotide sequence ID" value="NZ_BMRC01000033.1"/>
</dbReference>
<dbReference type="PROSITE" id="PS51257">
    <property type="entry name" value="PROKAR_LIPOPROTEIN"/>
    <property type="match status" value="1"/>
</dbReference>
<reference evidence="1 2" key="1">
    <citation type="submission" date="2024-09" db="EMBL/GenBank/DDBJ databases">
        <authorList>
            <person name="Sun Q."/>
            <person name="Mori K."/>
        </authorList>
    </citation>
    <scope>NUCLEOTIDE SEQUENCE [LARGE SCALE GENOMIC DNA]</scope>
    <source>
        <strain evidence="1 2">CCM 3426</strain>
    </source>
</reference>
<protein>
    <recommendedName>
        <fullName evidence="3">DUF3558 domain-containing protein</fullName>
    </recommendedName>
</protein>
<keyword evidence="2" id="KW-1185">Reference proteome</keyword>
<evidence type="ECO:0000313" key="1">
    <source>
        <dbReference type="EMBL" id="MFB9206126.1"/>
    </source>
</evidence>
<evidence type="ECO:0008006" key="3">
    <source>
        <dbReference type="Google" id="ProtNLM"/>
    </source>
</evidence>
<organism evidence="1 2">
    <name type="scientific">Nonomuraea spiralis</name>
    <dbReference type="NCBI Taxonomy" id="46182"/>
    <lineage>
        <taxon>Bacteria</taxon>
        <taxon>Bacillati</taxon>
        <taxon>Actinomycetota</taxon>
        <taxon>Actinomycetes</taxon>
        <taxon>Streptosporangiales</taxon>
        <taxon>Streptosporangiaceae</taxon>
        <taxon>Nonomuraea</taxon>
    </lineage>
</organism>
<proteinExistence type="predicted"/>
<name>A0ABV5INN7_9ACTN</name>
<accession>A0ABV5INN7</accession>
<evidence type="ECO:0000313" key="2">
    <source>
        <dbReference type="Proteomes" id="UP001589647"/>
    </source>
</evidence>